<geneLocation type="plasmid" evidence="2 3">
    <name>unnamed2</name>
</geneLocation>
<dbReference type="SUPFAM" id="SSF46689">
    <property type="entry name" value="Homeodomain-like"/>
    <property type="match status" value="1"/>
</dbReference>
<feature type="domain" description="Tc1-like transposase DDE" evidence="1">
    <location>
        <begin position="185"/>
        <end position="337"/>
    </location>
</feature>
<dbReference type="AlphaFoldDB" id="A0AAX3AV08"/>
<dbReference type="RefSeq" id="WP_244706194.1">
    <property type="nucleotide sequence ID" value="NZ_BAAADN010000025.1"/>
</dbReference>
<keyword evidence="2" id="KW-0614">Plasmid</keyword>
<protein>
    <submittedName>
        <fullName evidence="2">IS630 family transposase</fullName>
    </submittedName>
</protein>
<dbReference type="Pfam" id="PF13565">
    <property type="entry name" value="HTH_32"/>
    <property type="match status" value="1"/>
</dbReference>
<dbReference type="InterPro" id="IPR047655">
    <property type="entry name" value="Transpos_IS630-like"/>
</dbReference>
<dbReference type="InterPro" id="IPR009057">
    <property type="entry name" value="Homeodomain-like_sf"/>
</dbReference>
<reference evidence="2" key="1">
    <citation type="submission" date="2022-04" db="EMBL/GenBank/DDBJ databases">
        <title>Sequencing and genomic assembly of Halococcus dombrowskii.</title>
        <authorList>
            <person name="Lim S.W."/>
            <person name="MacLea K.S."/>
        </authorList>
    </citation>
    <scope>NUCLEOTIDE SEQUENCE</scope>
    <source>
        <strain evidence="2">H4</strain>
        <plasmid evidence="2">unnamed2</plasmid>
    </source>
</reference>
<dbReference type="Proteomes" id="UP000830542">
    <property type="component" value="Plasmid unnamed2"/>
</dbReference>
<gene>
    <name evidence="2" type="ORF">MUK72_17360</name>
</gene>
<dbReference type="NCBIfam" id="NF033545">
    <property type="entry name" value="transpos_IS630"/>
    <property type="match status" value="1"/>
</dbReference>
<evidence type="ECO:0000259" key="1">
    <source>
        <dbReference type="Pfam" id="PF13358"/>
    </source>
</evidence>
<dbReference type="InterPro" id="IPR038717">
    <property type="entry name" value="Tc1-like_DDE_dom"/>
</dbReference>
<sequence length="376" mass="44127">MSQSTYPIELTEEERDTLNAITSHGVHRAQKITRARILLQADDGKSDSDIAESLGCSPATAWRTRKKFHERDRLDAIERKNPDRTYERKLDGEDEAHLIALATSEPPDGRARWTLRLLSDELVVLDEIDHESVSHETVRQVLKKNELQPHRSKQWVIPPEQDTEFIYHMEDVLSLYREPYDPDRPLVCFDEHPKQLLKQVEQPRPAQPGTVAREDYQYERNGTKNLFLASEPLAGWRAVRVKDRRTTEDWVHFMQHLVDQHYPDAECIRVVLDNLNTHKPAAFYEYFDPAEARRILDKLEFHFTPVHGSWLNMAEIEFNTLQQQCLDRRIPDAATLRQEVAAWKKERNSDDTDIDWRFTTDDARIKLKRLYPSIDD</sequence>
<accession>A0AAX3AV08</accession>
<keyword evidence="3" id="KW-1185">Reference proteome</keyword>
<name>A0AAX3AV08_HALDO</name>
<evidence type="ECO:0000313" key="3">
    <source>
        <dbReference type="Proteomes" id="UP000830542"/>
    </source>
</evidence>
<proteinExistence type="predicted"/>
<dbReference type="EMBL" id="CP095007">
    <property type="protein sequence ID" value="UOO96972.1"/>
    <property type="molecule type" value="Genomic_DNA"/>
</dbReference>
<dbReference type="Pfam" id="PF13358">
    <property type="entry name" value="DDE_3"/>
    <property type="match status" value="1"/>
</dbReference>
<organism evidence="2 3">
    <name type="scientific">Halococcus dombrowskii</name>
    <dbReference type="NCBI Taxonomy" id="179637"/>
    <lineage>
        <taxon>Archaea</taxon>
        <taxon>Methanobacteriati</taxon>
        <taxon>Methanobacteriota</taxon>
        <taxon>Stenosarchaea group</taxon>
        <taxon>Halobacteria</taxon>
        <taxon>Halobacteriales</taxon>
        <taxon>Halococcaceae</taxon>
        <taxon>Halococcus</taxon>
    </lineage>
</organism>
<evidence type="ECO:0000313" key="2">
    <source>
        <dbReference type="EMBL" id="UOO96972.1"/>
    </source>
</evidence>
<dbReference type="GeneID" id="71763654"/>
<dbReference type="KEGG" id="hdo:MUK72_17360"/>